<dbReference type="Pfam" id="PF07779">
    <property type="entry name" value="Cas1_AcylT"/>
    <property type="match status" value="1"/>
</dbReference>
<evidence type="ECO:0000256" key="6">
    <source>
        <dbReference type="ARBA" id="ARBA00023136"/>
    </source>
</evidence>
<evidence type="ECO:0000256" key="5">
    <source>
        <dbReference type="ARBA" id="ARBA00022989"/>
    </source>
</evidence>
<dbReference type="Pfam" id="PF24536">
    <property type="entry name" value="NXPE4_C"/>
    <property type="match status" value="1"/>
</dbReference>
<dbReference type="GO" id="GO:0005975">
    <property type="term" value="P:carbohydrate metabolic process"/>
    <property type="evidence" value="ECO:0007669"/>
    <property type="project" value="UniProtKB-ARBA"/>
</dbReference>
<feature type="domain" description="Cas1p 10 TM acyl transferase" evidence="9">
    <location>
        <begin position="331"/>
        <end position="815"/>
    </location>
</feature>
<comment type="caution">
    <text evidence="11">The sequence shown here is derived from an EMBL/GenBank/DDBJ whole genome shotgun (WGS) entry which is preliminary data.</text>
</comment>
<feature type="transmembrane region" description="Helical" evidence="8">
    <location>
        <begin position="436"/>
        <end position="456"/>
    </location>
</feature>
<feature type="transmembrane region" description="Helical" evidence="8">
    <location>
        <begin position="675"/>
        <end position="699"/>
    </location>
</feature>
<feature type="transmembrane region" description="Helical" evidence="8">
    <location>
        <begin position="476"/>
        <end position="509"/>
    </location>
</feature>
<evidence type="ECO:0000313" key="11">
    <source>
        <dbReference type="EMBL" id="KAJ7390613.1"/>
    </source>
</evidence>
<evidence type="ECO:0000256" key="7">
    <source>
        <dbReference type="ARBA" id="ARBA00023180"/>
    </source>
</evidence>
<keyword evidence="12" id="KW-1185">Reference proteome</keyword>
<proteinExistence type="inferred from homology"/>
<evidence type="ECO:0000256" key="8">
    <source>
        <dbReference type="SAM" id="Phobius"/>
    </source>
</evidence>
<accession>A0A9X0D9I8</accession>
<dbReference type="AlphaFoldDB" id="A0A9X0D9I8"/>
<feature type="transmembrane region" description="Helical" evidence="8">
    <location>
        <begin position="352"/>
        <end position="372"/>
    </location>
</feature>
<dbReference type="OrthoDB" id="1932925at2759"/>
<feature type="transmembrane region" description="Helical" evidence="8">
    <location>
        <begin position="778"/>
        <end position="804"/>
    </location>
</feature>
<keyword evidence="11" id="KW-0012">Acyltransferase</keyword>
<keyword evidence="6 8" id="KW-0472">Membrane</keyword>
<dbReference type="InterPro" id="IPR057106">
    <property type="entry name" value="NXPE4_C"/>
</dbReference>
<feature type="transmembrane region" description="Helical" evidence="8">
    <location>
        <begin position="811"/>
        <end position="828"/>
    </location>
</feature>
<feature type="domain" description="NXPE C-terminal" evidence="10">
    <location>
        <begin position="86"/>
        <end position="157"/>
    </location>
</feature>
<dbReference type="GO" id="GO:0005794">
    <property type="term" value="C:Golgi apparatus"/>
    <property type="evidence" value="ECO:0007669"/>
    <property type="project" value="UniProtKB-ARBA"/>
</dbReference>
<protein>
    <submittedName>
        <fullName evidence="11">N-acetylneuraminate 9-O-acetyltransferase</fullName>
        <ecNumber evidence="11">2.3.1.45</ecNumber>
    </submittedName>
</protein>
<evidence type="ECO:0000259" key="9">
    <source>
        <dbReference type="Pfam" id="PF07779"/>
    </source>
</evidence>
<evidence type="ECO:0000256" key="2">
    <source>
        <dbReference type="ARBA" id="ARBA00010666"/>
    </source>
</evidence>
<dbReference type="PANTHER" id="PTHR13533">
    <property type="entry name" value="N-ACETYLNEURAMINATE 9-O-ACETYLTRANSFERASE"/>
    <property type="match status" value="1"/>
</dbReference>
<reference evidence="11" key="1">
    <citation type="submission" date="2023-01" db="EMBL/GenBank/DDBJ databases">
        <title>Genome assembly of the deep-sea coral Lophelia pertusa.</title>
        <authorList>
            <person name="Herrera S."/>
            <person name="Cordes E."/>
        </authorList>
    </citation>
    <scope>NUCLEOTIDE SEQUENCE</scope>
    <source>
        <strain evidence="11">USNM1676648</strain>
        <tissue evidence="11">Polyp</tissue>
    </source>
</reference>
<feature type="transmembrane region" description="Helical" evidence="8">
    <location>
        <begin position="711"/>
        <end position="728"/>
    </location>
</feature>
<dbReference type="PANTHER" id="PTHR13533:SF1">
    <property type="entry name" value="N-ACETYLNEURAMINATE 9-O-ACETYLTRANSFERASE"/>
    <property type="match status" value="1"/>
</dbReference>
<feature type="transmembrane region" description="Helical" evidence="8">
    <location>
        <begin position="403"/>
        <end position="424"/>
    </location>
</feature>
<organism evidence="11 12">
    <name type="scientific">Desmophyllum pertusum</name>
    <dbReference type="NCBI Taxonomy" id="174260"/>
    <lineage>
        <taxon>Eukaryota</taxon>
        <taxon>Metazoa</taxon>
        <taxon>Cnidaria</taxon>
        <taxon>Anthozoa</taxon>
        <taxon>Hexacorallia</taxon>
        <taxon>Scleractinia</taxon>
        <taxon>Caryophylliina</taxon>
        <taxon>Caryophylliidae</taxon>
        <taxon>Desmophyllum</taxon>
    </lineage>
</organism>
<dbReference type="GO" id="GO:0016020">
    <property type="term" value="C:membrane"/>
    <property type="evidence" value="ECO:0007669"/>
    <property type="project" value="UniProtKB-SubCell"/>
</dbReference>
<evidence type="ECO:0000259" key="10">
    <source>
        <dbReference type="Pfam" id="PF24536"/>
    </source>
</evidence>
<comment type="similarity">
    <text evidence="2">Belongs to the PC-esterase family. CASD1 subfamily.</text>
</comment>
<keyword evidence="3 11" id="KW-0808">Transferase</keyword>
<keyword evidence="5 8" id="KW-1133">Transmembrane helix</keyword>
<feature type="transmembrane region" description="Helical" evidence="8">
    <location>
        <begin position="554"/>
        <end position="577"/>
    </location>
</feature>
<comment type="subcellular location">
    <subcellularLocation>
        <location evidence="1">Membrane</location>
        <topology evidence="1">Multi-pass membrane protein</topology>
    </subcellularLocation>
</comment>
<evidence type="ECO:0000313" key="12">
    <source>
        <dbReference type="Proteomes" id="UP001163046"/>
    </source>
</evidence>
<feature type="transmembrane region" description="Helical" evidence="8">
    <location>
        <begin position="589"/>
        <end position="607"/>
    </location>
</feature>
<evidence type="ECO:0000256" key="1">
    <source>
        <dbReference type="ARBA" id="ARBA00004141"/>
    </source>
</evidence>
<evidence type="ECO:0000256" key="4">
    <source>
        <dbReference type="ARBA" id="ARBA00022692"/>
    </source>
</evidence>
<keyword evidence="4 8" id="KW-0812">Transmembrane</keyword>
<dbReference type="EMBL" id="MU825414">
    <property type="protein sequence ID" value="KAJ7390613.1"/>
    <property type="molecule type" value="Genomic_DNA"/>
</dbReference>
<dbReference type="Proteomes" id="UP001163046">
    <property type="component" value="Unassembled WGS sequence"/>
</dbReference>
<dbReference type="InterPro" id="IPR012419">
    <property type="entry name" value="Cas1_AcylTrans_dom"/>
</dbReference>
<keyword evidence="7" id="KW-0325">Glycoprotein</keyword>
<sequence length="839" mass="96637">MAVGSELTGATLHLSDVEQNPKEMIERKKDAPKQLPVTSRIEICCKTVAFLIVLCLICVHLARVNREGSSTCPGMFRSGRWRESFWQPHGCMMHSYISSEIRTCLQNHPVAFIGDSRTRGLYYELVETVSLNAVEDEGKAHNDLSYVDKLSNTSVSFYWQPEVNLSMKSLYDDWTKNPQKSPHLIITGSGTWTIKNQGLDAVMNYGYNLTKVKGSMETLVAKKKNESQALPKKSSLFPPSPVIVWIQQEPVVESKLHEARKMITNEKVDLFNSIAEEMFLKDNSSVTVMWTSFNAAKKRPETSTDGLHYGEPITTLELDLIFNYYCNQYLQVSDATCCVPAPRLTHLQRNTFAVFITCIVLFLIMFVCQHLWPAEPKGSHGAEPTTPGGHPSSSLRWVYSDRMYPVMKSLFKMGLIMFYFYLCDRTNLFYKEQKEYSNLVFVLVLIVFLALGAWTWAPTQQTVVLNRDQTNEWKGWMQLFILLYHYIGASKVLPIYVFIRLLVASYIFLSGYGHFSFFWNKGDFGLYRFCQVMTRMNILVAVLCLIMGRPYQFYYFVPLVSFWFVVIYAVLAVWPRVTAALVKENHKHYVVILVKFFFFFGVISTIWSSPLLCQWIFSQWAIKELFIDENDSVREWWFRSWLDRYIALFGMVVAFAYCTAKYLKMFDDNNKRTLFSRPVGVACVIFAVVAIVSYAIQAFTCSSKLSCNETHSAVSFIPIIAFVLLRNVPGPLRAKFSRFYAWVGTISLELFIAQYHIWLAHDTKGVLVLIPDQPLLNVILTTFVFVCVSHEIQKVSGVLANALITKDMKTMIRRVLFFIFMLIIIWWHKTRHDPKPILT</sequence>
<feature type="transmembrane region" description="Helical" evidence="8">
    <location>
        <begin position="645"/>
        <end position="663"/>
    </location>
</feature>
<name>A0A9X0D9I8_9CNID</name>
<dbReference type="GO" id="GO:0047186">
    <property type="term" value="F:N-acetylneuraminate 9-O-acetyltransferase activity"/>
    <property type="evidence" value="ECO:0007669"/>
    <property type="project" value="UniProtKB-EC"/>
</dbReference>
<gene>
    <name evidence="11" type="primary">CASD1</name>
    <name evidence="11" type="ORF">OS493_024002</name>
</gene>
<feature type="transmembrane region" description="Helical" evidence="8">
    <location>
        <begin position="740"/>
        <end position="758"/>
    </location>
</feature>
<dbReference type="EC" id="2.3.1.45" evidence="11"/>
<evidence type="ECO:0000256" key="3">
    <source>
        <dbReference type="ARBA" id="ARBA00022679"/>
    </source>
</evidence>